<dbReference type="GO" id="GO:0005351">
    <property type="term" value="F:carbohydrate:proton symporter activity"/>
    <property type="evidence" value="ECO:0007669"/>
    <property type="project" value="TreeGrafter"/>
</dbReference>
<dbReference type="OrthoDB" id="4142200at2759"/>
<organism evidence="10 11">
    <name type="scientific">Rhizopus stolonifer</name>
    <name type="common">Rhizopus nigricans</name>
    <dbReference type="NCBI Taxonomy" id="4846"/>
    <lineage>
        <taxon>Eukaryota</taxon>
        <taxon>Fungi</taxon>
        <taxon>Fungi incertae sedis</taxon>
        <taxon>Mucoromycota</taxon>
        <taxon>Mucoromycotina</taxon>
        <taxon>Mucoromycetes</taxon>
        <taxon>Mucorales</taxon>
        <taxon>Mucorineae</taxon>
        <taxon>Rhizopodaceae</taxon>
        <taxon>Rhizopus</taxon>
    </lineage>
</organism>
<evidence type="ECO:0000259" key="9">
    <source>
        <dbReference type="PROSITE" id="PS50850"/>
    </source>
</evidence>
<dbReference type="InterPro" id="IPR005829">
    <property type="entry name" value="Sugar_transporter_CS"/>
</dbReference>
<proteinExistence type="inferred from homology"/>
<dbReference type="STRING" id="4846.A0A367IRB2"/>
<evidence type="ECO:0000256" key="5">
    <source>
        <dbReference type="ARBA" id="ARBA00022989"/>
    </source>
</evidence>
<dbReference type="PANTHER" id="PTHR48022:SF2">
    <property type="entry name" value="PLASTIDIC GLUCOSE TRANSPORTER 4"/>
    <property type="match status" value="1"/>
</dbReference>
<comment type="caution">
    <text evidence="10">The sequence shown here is derived from an EMBL/GenBank/DDBJ whole genome shotgun (WGS) entry which is preliminary data.</text>
</comment>
<feature type="transmembrane region" description="Helical" evidence="8">
    <location>
        <begin position="168"/>
        <end position="187"/>
    </location>
</feature>
<comment type="subcellular location">
    <subcellularLocation>
        <location evidence="1">Membrane</location>
        <topology evidence="1">Multi-pass membrane protein</topology>
    </subcellularLocation>
</comment>
<dbReference type="SUPFAM" id="SSF103473">
    <property type="entry name" value="MFS general substrate transporter"/>
    <property type="match status" value="1"/>
</dbReference>
<reference evidence="10 11" key="1">
    <citation type="journal article" date="2018" name="G3 (Bethesda)">
        <title>Phylogenetic and Phylogenomic Definition of Rhizopus Species.</title>
        <authorList>
            <person name="Gryganskyi A.P."/>
            <person name="Golan J."/>
            <person name="Dolatabadi S."/>
            <person name="Mondo S."/>
            <person name="Robb S."/>
            <person name="Idnurm A."/>
            <person name="Muszewska A."/>
            <person name="Steczkiewicz K."/>
            <person name="Masonjones S."/>
            <person name="Liao H.L."/>
            <person name="Gajdeczka M.T."/>
            <person name="Anike F."/>
            <person name="Vuek A."/>
            <person name="Anishchenko I.M."/>
            <person name="Voigt K."/>
            <person name="de Hoog G.S."/>
            <person name="Smith M.E."/>
            <person name="Heitman J."/>
            <person name="Vilgalys R."/>
            <person name="Stajich J.E."/>
        </authorList>
    </citation>
    <scope>NUCLEOTIDE SEQUENCE [LARGE SCALE GENOMIC DNA]</scope>
    <source>
        <strain evidence="10 11">LSU 92-RS-03</strain>
    </source>
</reference>
<sequence length="398" mass="43641">MNRFSKRNLTEETQEEVPLIIDQAIAINKLPFWSLFAACISCLGGFLFGYDLGVVGILIAPSFQSHFGIDPNDKLKEADINGTIVSVLQIGCLFGALLATSTADAIGRKFTIACASFVSVVGGVFQIIGYDLGMMYAGRIISGLGVGALSALVPLYVSEIAHQNHRGLLGGLWMFFIATGLASSYWANYIVRLLIEDDDDLLWRIPLIIQIIPAIVLFLGMIFLFETPRWLCTHHQADKAYQVLCKLRGTTNVKEEMDQIRLSVETEAKQTASTTWKHVFSIHNRKRLLLGCSLQALQQMTGTNVINYFSPIVFRSIGLSSSEAELFATGMYGIVKMIVVLIGFSFLIDRFGRRPLLIGGGIALAICLCSVSVCVTLTPVEKSESLSTTAILGILFMY</sequence>
<dbReference type="InterPro" id="IPR036259">
    <property type="entry name" value="MFS_trans_sf"/>
</dbReference>
<evidence type="ECO:0000256" key="3">
    <source>
        <dbReference type="ARBA" id="ARBA00022448"/>
    </source>
</evidence>
<evidence type="ECO:0000256" key="6">
    <source>
        <dbReference type="ARBA" id="ARBA00023136"/>
    </source>
</evidence>
<keyword evidence="6 8" id="KW-0472">Membrane</keyword>
<dbReference type="NCBIfam" id="TIGR00879">
    <property type="entry name" value="SP"/>
    <property type="match status" value="1"/>
</dbReference>
<feature type="transmembrane region" description="Helical" evidence="8">
    <location>
        <begin position="288"/>
        <end position="309"/>
    </location>
</feature>
<dbReference type="InterPro" id="IPR050360">
    <property type="entry name" value="MFS_Sugar_Transporters"/>
</dbReference>
<feature type="transmembrane region" description="Helical" evidence="8">
    <location>
        <begin position="35"/>
        <end position="60"/>
    </location>
</feature>
<dbReference type="Proteomes" id="UP000253551">
    <property type="component" value="Unassembled WGS sequence"/>
</dbReference>
<evidence type="ECO:0000256" key="1">
    <source>
        <dbReference type="ARBA" id="ARBA00004141"/>
    </source>
</evidence>
<feature type="transmembrane region" description="Helical" evidence="8">
    <location>
        <begin position="329"/>
        <end position="348"/>
    </location>
</feature>
<dbReference type="PROSITE" id="PS50850">
    <property type="entry name" value="MFS"/>
    <property type="match status" value="1"/>
</dbReference>
<name>A0A367IRB2_RHIST</name>
<dbReference type="GO" id="GO:0016020">
    <property type="term" value="C:membrane"/>
    <property type="evidence" value="ECO:0007669"/>
    <property type="project" value="UniProtKB-SubCell"/>
</dbReference>
<feature type="transmembrane region" description="Helical" evidence="8">
    <location>
        <begin position="80"/>
        <end position="98"/>
    </location>
</feature>
<dbReference type="Gene3D" id="1.20.1250.20">
    <property type="entry name" value="MFS general substrate transporter like domains"/>
    <property type="match status" value="1"/>
</dbReference>
<dbReference type="PANTHER" id="PTHR48022">
    <property type="entry name" value="PLASTIDIC GLUCOSE TRANSPORTER 4"/>
    <property type="match status" value="1"/>
</dbReference>
<keyword evidence="4 8" id="KW-0812">Transmembrane</keyword>
<dbReference type="InterPro" id="IPR020846">
    <property type="entry name" value="MFS_dom"/>
</dbReference>
<feature type="domain" description="Major facilitator superfamily (MFS) profile" evidence="9">
    <location>
        <begin position="37"/>
        <end position="398"/>
    </location>
</feature>
<dbReference type="PRINTS" id="PR00171">
    <property type="entry name" value="SUGRTRNSPORT"/>
</dbReference>
<accession>A0A367IRB2</accession>
<dbReference type="InterPro" id="IPR003663">
    <property type="entry name" value="Sugar/inositol_transpt"/>
</dbReference>
<keyword evidence="11" id="KW-1185">Reference proteome</keyword>
<feature type="non-terminal residue" evidence="10">
    <location>
        <position position="398"/>
    </location>
</feature>
<feature type="transmembrane region" description="Helical" evidence="8">
    <location>
        <begin position="355"/>
        <end position="378"/>
    </location>
</feature>
<protein>
    <recommendedName>
        <fullName evidence="9">Major facilitator superfamily (MFS) profile domain-containing protein</fullName>
    </recommendedName>
</protein>
<dbReference type="PROSITE" id="PS00217">
    <property type="entry name" value="SUGAR_TRANSPORT_2"/>
    <property type="match status" value="1"/>
</dbReference>
<feature type="transmembrane region" description="Helical" evidence="8">
    <location>
        <begin position="110"/>
        <end position="130"/>
    </location>
</feature>
<gene>
    <name evidence="10" type="ORF">CU098_004874</name>
</gene>
<keyword evidence="5 8" id="KW-1133">Transmembrane helix</keyword>
<evidence type="ECO:0000256" key="7">
    <source>
        <dbReference type="RuleBase" id="RU003346"/>
    </source>
</evidence>
<dbReference type="AlphaFoldDB" id="A0A367IRB2"/>
<dbReference type="InterPro" id="IPR005828">
    <property type="entry name" value="MFS_sugar_transport-like"/>
</dbReference>
<evidence type="ECO:0000256" key="2">
    <source>
        <dbReference type="ARBA" id="ARBA00010992"/>
    </source>
</evidence>
<evidence type="ECO:0000313" key="11">
    <source>
        <dbReference type="Proteomes" id="UP000253551"/>
    </source>
</evidence>
<feature type="transmembrane region" description="Helical" evidence="8">
    <location>
        <begin position="136"/>
        <end position="156"/>
    </location>
</feature>
<dbReference type="Pfam" id="PF00083">
    <property type="entry name" value="Sugar_tr"/>
    <property type="match status" value="1"/>
</dbReference>
<evidence type="ECO:0000313" key="10">
    <source>
        <dbReference type="EMBL" id="RCH80234.1"/>
    </source>
</evidence>
<feature type="transmembrane region" description="Helical" evidence="8">
    <location>
        <begin position="207"/>
        <end position="225"/>
    </location>
</feature>
<dbReference type="EMBL" id="PJQM01006112">
    <property type="protein sequence ID" value="RCH80234.1"/>
    <property type="molecule type" value="Genomic_DNA"/>
</dbReference>
<evidence type="ECO:0000256" key="4">
    <source>
        <dbReference type="ARBA" id="ARBA00022692"/>
    </source>
</evidence>
<comment type="similarity">
    <text evidence="2 7">Belongs to the major facilitator superfamily. Sugar transporter (TC 2.A.1.1) family.</text>
</comment>
<keyword evidence="3 7" id="KW-0813">Transport</keyword>
<evidence type="ECO:0000256" key="8">
    <source>
        <dbReference type="SAM" id="Phobius"/>
    </source>
</evidence>